<dbReference type="InterPro" id="IPR041588">
    <property type="entry name" value="Integrase_H2C2"/>
</dbReference>
<dbReference type="Gene3D" id="3.30.70.270">
    <property type="match status" value="2"/>
</dbReference>
<evidence type="ECO:0000259" key="12">
    <source>
        <dbReference type="PROSITE" id="PS50878"/>
    </source>
</evidence>
<keyword evidence="9" id="KW-0238">DNA-binding</keyword>
<comment type="caution">
    <text evidence="14">The sequence shown here is derived from an EMBL/GenBank/DDBJ whole genome shotgun (WGS) entry which is preliminary data.</text>
</comment>
<dbReference type="InterPro" id="IPR001584">
    <property type="entry name" value="Integrase_cat-core"/>
</dbReference>
<evidence type="ECO:0000259" key="13">
    <source>
        <dbReference type="PROSITE" id="PS50994"/>
    </source>
</evidence>
<dbReference type="Pfam" id="PF00078">
    <property type="entry name" value="RVT_1"/>
    <property type="match status" value="1"/>
</dbReference>
<dbReference type="InterPro" id="IPR043128">
    <property type="entry name" value="Rev_trsase/Diguanyl_cyclase"/>
</dbReference>
<dbReference type="PANTHER" id="PTHR37984:SF5">
    <property type="entry name" value="PROTEIN NYNRIN-LIKE"/>
    <property type="match status" value="1"/>
</dbReference>
<dbReference type="Gene3D" id="3.30.420.10">
    <property type="entry name" value="Ribonuclease H-like superfamily/Ribonuclease H"/>
    <property type="match status" value="1"/>
</dbReference>
<evidence type="ECO:0000256" key="5">
    <source>
        <dbReference type="ARBA" id="ARBA00022842"/>
    </source>
</evidence>
<dbReference type="GO" id="GO:0015074">
    <property type="term" value="P:DNA integration"/>
    <property type="evidence" value="ECO:0007669"/>
    <property type="project" value="UniProtKB-KW"/>
</dbReference>
<keyword evidence="7" id="KW-0695">RNA-directed DNA polymerase</keyword>
<keyword evidence="10" id="KW-0233">DNA recombination</keyword>
<dbReference type="PROSITE" id="PS50878">
    <property type="entry name" value="RT_POL"/>
    <property type="match status" value="1"/>
</dbReference>
<dbReference type="FunFam" id="3.30.70.270:FF:000020">
    <property type="entry name" value="Transposon Tf2-6 polyprotein-like Protein"/>
    <property type="match status" value="1"/>
</dbReference>
<dbReference type="EMBL" id="QZWG01000013">
    <property type="protein sequence ID" value="RZB70463.1"/>
    <property type="molecule type" value="Genomic_DNA"/>
</dbReference>
<accession>A0A445H9R0</accession>
<keyword evidence="15" id="KW-1185">Reference proteome</keyword>
<proteinExistence type="predicted"/>
<dbReference type="SUPFAM" id="SSF54160">
    <property type="entry name" value="Chromo domain-like"/>
    <property type="match status" value="1"/>
</dbReference>
<dbReference type="AlphaFoldDB" id="A0A445H9R0"/>
<dbReference type="InterPro" id="IPR036397">
    <property type="entry name" value="RNaseH_sf"/>
</dbReference>
<dbReference type="InterPro" id="IPR016197">
    <property type="entry name" value="Chromo-like_dom_sf"/>
</dbReference>
<dbReference type="InterPro" id="IPR050951">
    <property type="entry name" value="Retrovirus_Pol_polyprotein"/>
</dbReference>
<evidence type="ECO:0000313" key="14">
    <source>
        <dbReference type="EMBL" id="RZB70463.1"/>
    </source>
</evidence>
<dbReference type="Pfam" id="PF17921">
    <property type="entry name" value="Integrase_H2C2"/>
    <property type="match status" value="1"/>
</dbReference>
<feature type="domain" description="Integrase catalytic" evidence="13">
    <location>
        <begin position="686"/>
        <end position="850"/>
    </location>
</feature>
<dbReference type="SUPFAM" id="SSF56672">
    <property type="entry name" value="DNA/RNA polymerases"/>
    <property type="match status" value="1"/>
</dbReference>
<keyword evidence="1" id="KW-0645">Protease</keyword>
<keyword evidence="4" id="KW-0378">Hydrolase</keyword>
<dbReference type="GO" id="GO:0003677">
    <property type="term" value="F:DNA binding"/>
    <property type="evidence" value="ECO:0007669"/>
    <property type="project" value="UniProtKB-KW"/>
</dbReference>
<dbReference type="InterPro" id="IPR043502">
    <property type="entry name" value="DNA/RNA_pol_sf"/>
</dbReference>
<evidence type="ECO:0000256" key="11">
    <source>
        <dbReference type="ARBA" id="ARBA00023268"/>
    </source>
</evidence>
<keyword evidence="11" id="KW-0511">Multifunctional enzyme</keyword>
<dbReference type="GO" id="GO:0003964">
    <property type="term" value="F:RNA-directed DNA polymerase activity"/>
    <property type="evidence" value="ECO:0007669"/>
    <property type="project" value="UniProtKB-KW"/>
</dbReference>
<dbReference type="Pfam" id="PF24626">
    <property type="entry name" value="SH3_Tf2-1"/>
    <property type="match status" value="1"/>
</dbReference>
<dbReference type="InterPro" id="IPR000477">
    <property type="entry name" value="RT_dom"/>
</dbReference>
<gene>
    <name evidence="14" type="ORF">D0Y65_035439</name>
</gene>
<evidence type="ECO:0000256" key="9">
    <source>
        <dbReference type="ARBA" id="ARBA00023125"/>
    </source>
</evidence>
<evidence type="ECO:0000256" key="4">
    <source>
        <dbReference type="ARBA" id="ARBA00022801"/>
    </source>
</evidence>
<evidence type="ECO:0000256" key="10">
    <source>
        <dbReference type="ARBA" id="ARBA00023172"/>
    </source>
</evidence>
<evidence type="ECO:0000256" key="1">
    <source>
        <dbReference type="ARBA" id="ARBA00022670"/>
    </source>
</evidence>
<feature type="domain" description="Reverse transcriptase" evidence="12">
    <location>
        <begin position="169"/>
        <end position="348"/>
    </location>
</feature>
<name>A0A445H9R0_GLYSO</name>
<keyword evidence="8" id="KW-0548">Nucleotidyltransferase</keyword>
<keyword evidence="5" id="KW-0460">Magnesium</keyword>
<dbReference type="PROSITE" id="PS50994">
    <property type="entry name" value="INTEGRASE"/>
    <property type="match status" value="1"/>
</dbReference>
<keyword evidence="2" id="KW-0479">Metal-binding</keyword>
<dbReference type="GO" id="GO:0003887">
    <property type="term" value="F:DNA-directed DNA polymerase activity"/>
    <property type="evidence" value="ECO:0007669"/>
    <property type="project" value="UniProtKB-KW"/>
</dbReference>
<sequence length="1096" mass="125728">MQGYVYTRNFFLFDLGGVDVILGMTWLASLGEVQHNWKTLTMSFRYQGSPTQIKGDYSMQKKGFSAKVFGRASDVEAAAMILFYSDLLRDQEGATQGEEQKLDHLQLTQLKHVTECFQAVFSKPIGLPPNRLVDHKIVLKDGTGPINVRPYRYPHLQKNEIEKQVAEMLQEGIIRPSNSPYSSPVILEKKKDGSWRFCIDYRALNKATIPDKFPIPVIEELLDELFGAAYFSKIDLKSGYHQIRMSEEDIPKTTFRTHQGHYESLVMPFGLTNAPATFQRVMNSVLQPFLRKFVLVFFDDILVYSSDWESHLQHLSEVLHTFFHHNFFANNKKCSLGRTTIDYLGHLISREGVSMDPKKVDAVLHWPTPKSIKALRGFLGLTGYYRKFVKDYGKIAKPLTDLLKKRAFNWSAAATESFNALKDALTHSPILTLPDFKEPFSIECDACGTGVGAVLTQRKRPVAYFNKGLATSVLSKSVCEKELMALVLAIQHWRPYLLGRRFTVFTDQKNLKYLLEQRITTPNQQNWMAKLLGYDFDIVYKMGATNKAADALSRSHEEKVLRVLSRPFWQDTQQIDVEVQADPVLKKIIEELQQDPDSHPSYTIENGKLHYKGRLVLSSTSVWIPKLLQEFHTTPTGGHSGIFKTHRRLAQSIFWLGMKKSVTDFVAACHTCQRSKYQASSPMGLLQPLPIPNAVWEEISMDFIVGLPKSKGYDALLVVIDRLNKYGHFILIKHPYSARSIAEVFTKEVVRLHGIPISIVSDRDPTFLSNFWQELFKLQGTKLKMSTTYHPETDGQTEVLNRTVKTYLRCFSSEQPKTWVDFIPWAEYWYNTSFHTASQSTPFEIVYGRSPPTITRFIPGETLVEAVAQDLMDRDEALKQLKHHLERAQSLMVKHANNHRRPHDINVGDWVYLKIRPHRQGSMPPRLHPKLTARFYGPYLVVRQVGAVAFQLQLPSEARIHPVFHVSQLKRALGNHQAQEELPPDLEHQAELYFPVQILKIREVQKQHEVERQVLIRWHDKSEEEATWENVDVIQNLFPEFNLEDKDNLSFPLICPDWNADEEMLLLECNCSCAHPGFVSCYGKEQRGTLCNDDGA</sequence>
<dbReference type="Gene3D" id="3.10.20.370">
    <property type="match status" value="1"/>
</dbReference>
<dbReference type="CDD" id="cd01647">
    <property type="entry name" value="RT_LTR"/>
    <property type="match status" value="1"/>
</dbReference>
<evidence type="ECO:0000256" key="7">
    <source>
        <dbReference type="ARBA" id="ARBA00022918"/>
    </source>
</evidence>
<dbReference type="Gene3D" id="1.10.340.70">
    <property type="match status" value="1"/>
</dbReference>
<dbReference type="Gene3D" id="3.10.10.10">
    <property type="entry name" value="HIV Type 1 Reverse Transcriptase, subunit A, domain 1"/>
    <property type="match status" value="1"/>
</dbReference>
<keyword evidence="8" id="KW-0808">Transferase</keyword>
<dbReference type="GO" id="GO:0006310">
    <property type="term" value="P:DNA recombination"/>
    <property type="evidence" value="ECO:0007669"/>
    <property type="project" value="UniProtKB-KW"/>
</dbReference>
<reference evidence="14 15" key="1">
    <citation type="submission" date="2018-09" db="EMBL/GenBank/DDBJ databases">
        <title>A high-quality reference genome of wild soybean provides a powerful tool to mine soybean genomes.</title>
        <authorList>
            <person name="Xie M."/>
            <person name="Chung C.Y.L."/>
            <person name="Li M.-W."/>
            <person name="Wong F.-L."/>
            <person name="Chan T.-F."/>
            <person name="Lam H.-M."/>
        </authorList>
    </citation>
    <scope>NUCLEOTIDE SEQUENCE [LARGE SCALE GENOMIC DNA]</scope>
    <source>
        <strain evidence="15">cv. W05</strain>
        <tissue evidence="14">Hypocotyl of etiolated seedlings</tissue>
    </source>
</reference>
<keyword evidence="6" id="KW-0229">DNA integration</keyword>
<dbReference type="PANTHER" id="PTHR37984">
    <property type="entry name" value="PROTEIN CBG26694"/>
    <property type="match status" value="1"/>
</dbReference>
<evidence type="ECO:0000256" key="2">
    <source>
        <dbReference type="ARBA" id="ARBA00022723"/>
    </source>
</evidence>
<evidence type="ECO:0000313" key="15">
    <source>
        <dbReference type="Proteomes" id="UP000289340"/>
    </source>
</evidence>
<dbReference type="InterPro" id="IPR012337">
    <property type="entry name" value="RNaseH-like_sf"/>
</dbReference>
<dbReference type="GO" id="GO:0046872">
    <property type="term" value="F:metal ion binding"/>
    <property type="evidence" value="ECO:0007669"/>
    <property type="project" value="UniProtKB-KW"/>
</dbReference>
<evidence type="ECO:0000256" key="8">
    <source>
        <dbReference type="ARBA" id="ARBA00022932"/>
    </source>
</evidence>
<keyword evidence="8" id="KW-0239">DNA-directed DNA polymerase</keyword>
<dbReference type="CDD" id="cd09274">
    <property type="entry name" value="RNase_HI_RT_Ty3"/>
    <property type="match status" value="1"/>
</dbReference>
<dbReference type="Proteomes" id="UP000289340">
    <property type="component" value="Chromosome 13"/>
</dbReference>
<dbReference type="SUPFAM" id="SSF53098">
    <property type="entry name" value="Ribonuclease H-like"/>
    <property type="match status" value="1"/>
</dbReference>
<protein>
    <submittedName>
        <fullName evidence="14">Transposon Ty3-G Gag-Pol polyprotein</fullName>
    </submittedName>
</protein>
<dbReference type="InterPro" id="IPR056924">
    <property type="entry name" value="SH3_Tf2-1"/>
</dbReference>
<evidence type="ECO:0000256" key="3">
    <source>
        <dbReference type="ARBA" id="ARBA00022750"/>
    </source>
</evidence>
<organism evidence="14 15">
    <name type="scientific">Glycine soja</name>
    <name type="common">Wild soybean</name>
    <dbReference type="NCBI Taxonomy" id="3848"/>
    <lineage>
        <taxon>Eukaryota</taxon>
        <taxon>Viridiplantae</taxon>
        <taxon>Streptophyta</taxon>
        <taxon>Embryophyta</taxon>
        <taxon>Tracheophyta</taxon>
        <taxon>Spermatophyta</taxon>
        <taxon>Magnoliopsida</taxon>
        <taxon>eudicotyledons</taxon>
        <taxon>Gunneridae</taxon>
        <taxon>Pentapetalae</taxon>
        <taxon>rosids</taxon>
        <taxon>fabids</taxon>
        <taxon>Fabales</taxon>
        <taxon>Fabaceae</taxon>
        <taxon>Papilionoideae</taxon>
        <taxon>50 kb inversion clade</taxon>
        <taxon>NPAAA clade</taxon>
        <taxon>indigoferoid/millettioid clade</taxon>
        <taxon>Phaseoleae</taxon>
        <taxon>Glycine</taxon>
        <taxon>Glycine subgen. Soja</taxon>
    </lineage>
</organism>
<keyword evidence="3" id="KW-0064">Aspartyl protease</keyword>
<dbReference type="GO" id="GO:0004190">
    <property type="term" value="F:aspartic-type endopeptidase activity"/>
    <property type="evidence" value="ECO:0007669"/>
    <property type="project" value="UniProtKB-KW"/>
</dbReference>
<evidence type="ECO:0000256" key="6">
    <source>
        <dbReference type="ARBA" id="ARBA00022908"/>
    </source>
</evidence>
<dbReference type="Pfam" id="PF17919">
    <property type="entry name" value="RT_RNaseH_2"/>
    <property type="match status" value="1"/>
</dbReference>
<dbReference type="InterPro" id="IPR041577">
    <property type="entry name" value="RT_RNaseH_2"/>
</dbReference>
<dbReference type="GO" id="GO:0006508">
    <property type="term" value="P:proteolysis"/>
    <property type="evidence" value="ECO:0007669"/>
    <property type="project" value="UniProtKB-KW"/>
</dbReference>